<keyword evidence="4" id="KW-1185">Reference proteome</keyword>
<reference evidence="2 3" key="1">
    <citation type="journal article" date="2014" name="PLoS Genet.">
        <title>The Genome of Spironucleus salmonicida Highlights a Fish Pathogen Adapted to Fluctuating Environments.</title>
        <authorList>
            <person name="Xu F."/>
            <person name="Jerlstrom-Hultqvist J."/>
            <person name="Einarsson E."/>
            <person name="Astvaldsson A."/>
            <person name="Svard S.G."/>
            <person name="Andersson J.O."/>
        </authorList>
    </citation>
    <scope>NUCLEOTIDE SEQUENCE</scope>
    <source>
        <strain evidence="3">ATCC 50377</strain>
    </source>
</reference>
<accession>V6LIE1</accession>
<dbReference type="VEuPathDB" id="GiardiaDB:SS50377_23238"/>
<protein>
    <submittedName>
        <fullName evidence="2">Uncharacterized protein</fullName>
    </submittedName>
</protein>
<evidence type="ECO:0000313" key="2">
    <source>
        <dbReference type="EMBL" id="EST44083.1"/>
    </source>
</evidence>
<feature type="coiled-coil region" evidence="1">
    <location>
        <begin position="571"/>
        <end position="619"/>
    </location>
</feature>
<dbReference type="AlphaFoldDB" id="V6LIE1"/>
<gene>
    <name evidence="2" type="ORF">SS50377_16153</name>
    <name evidence="3" type="ORF">SS50377_23238</name>
</gene>
<organism evidence="2">
    <name type="scientific">Spironucleus salmonicida</name>
    <dbReference type="NCBI Taxonomy" id="348837"/>
    <lineage>
        <taxon>Eukaryota</taxon>
        <taxon>Metamonada</taxon>
        <taxon>Diplomonadida</taxon>
        <taxon>Hexamitidae</taxon>
        <taxon>Hexamitinae</taxon>
        <taxon>Spironucleus</taxon>
    </lineage>
</organism>
<proteinExistence type="predicted"/>
<sequence>MDIQSLATDEQITNVLFQNSLLQLYNDQQIQFQIQFKQLAQNIQIQSVQQKMGYFLENYGYLVELDDGFIQKIFSFINLNYQEISLPIAQMLLNFCRYFFICNLEPGNMIYFLINNKIRYLKIIQQINQLTICQQESSLYELMFYLNIEIQIPQSQVIYTTTIGKLYKLTIDSSYLLNISTVLKEIAEYCQKEEVQSFTDQFAYCLLLQNLFNSQVREKNQATMSLPQTLSIICSSNISLFSKYLLFSTLVQYNILYIPFLHQIIKAKLTKPVSTNEQILYSKIQIVIQSFYLRREETIMQVQYIPSSYIVQPDTILQDAFLAIKNNITNFNFLMLVINQLIELIGMKIMSSSHSQYQLNEIELVELFDVVVEYSANNENNFLSKLFGILLSLISVFYIQNGQSISMIQEQQQFLFQYSTVILYFQSPLLKCYLNLFTFTRYLQYSQKFALVLIKNTFNQEKLFQINPFINDQKKLNLEPPQKLQDFLQLRQKYNEVVDQCNMLLKNQKSCPQSNSAKEAEHALCEKQCTDLQQELVQLRLKFDIVTNSNLLALEDKRSIQIQLDINAQIIDVLKDQIMQSQERYIQLQEKLTKEKVQIKQLMQENEALQLDIHHINEVNRGLRMAFQNINNIIQNVDQK</sequence>
<dbReference type="EMBL" id="KI546129">
    <property type="protein sequence ID" value="EST44083.1"/>
    <property type="molecule type" value="Genomic_DNA"/>
</dbReference>
<dbReference type="Proteomes" id="UP000018208">
    <property type="component" value="Unassembled WGS sequence"/>
</dbReference>
<evidence type="ECO:0000313" key="4">
    <source>
        <dbReference type="Proteomes" id="UP000018208"/>
    </source>
</evidence>
<evidence type="ECO:0000313" key="3">
    <source>
        <dbReference type="EMBL" id="KAH0575598.1"/>
    </source>
</evidence>
<keyword evidence="1" id="KW-0175">Coiled coil</keyword>
<reference evidence="3" key="2">
    <citation type="submission" date="2020-12" db="EMBL/GenBank/DDBJ databases">
        <title>New Spironucleus salmonicida genome in near-complete chromosomes.</title>
        <authorList>
            <person name="Xu F."/>
            <person name="Kurt Z."/>
            <person name="Jimenez-Gonzalez A."/>
            <person name="Astvaldsson A."/>
            <person name="Andersson J.O."/>
            <person name="Svard S.G."/>
        </authorList>
    </citation>
    <scope>NUCLEOTIDE SEQUENCE</scope>
    <source>
        <strain evidence="3">ATCC 50377</strain>
    </source>
</reference>
<name>V6LIE1_9EUKA</name>
<dbReference type="EMBL" id="AUWU02000003">
    <property type="protein sequence ID" value="KAH0575598.1"/>
    <property type="molecule type" value="Genomic_DNA"/>
</dbReference>
<evidence type="ECO:0000256" key="1">
    <source>
        <dbReference type="SAM" id="Coils"/>
    </source>
</evidence>